<dbReference type="Pfam" id="PF14580">
    <property type="entry name" value="LRR_9"/>
    <property type="match status" value="1"/>
</dbReference>
<dbReference type="SUPFAM" id="SSF52058">
    <property type="entry name" value="L domain-like"/>
    <property type="match status" value="1"/>
</dbReference>
<dbReference type="PANTHER" id="PTHR10552">
    <property type="entry name" value="U2 SMALL NUCLEAR RIBONUCLEOPROTEIN A"/>
    <property type="match status" value="1"/>
</dbReference>
<proteinExistence type="inferred from homology"/>
<evidence type="ECO:0000256" key="4">
    <source>
        <dbReference type="ARBA" id="ARBA00022737"/>
    </source>
</evidence>
<name>A0ABP1FZC8_9CHLO</name>
<dbReference type="PANTHER" id="PTHR10552:SF6">
    <property type="entry name" value="U2 SMALL NUCLEAR RIBONUCLEOPROTEIN A"/>
    <property type="match status" value="1"/>
</dbReference>
<dbReference type="InterPro" id="IPR032675">
    <property type="entry name" value="LRR_dom_sf"/>
</dbReference>
<dbReference type="PROSITE" id="PS51450">
    <property type="entry name" value="LRR"/>
    <property type="match status" value="2"/>
</dbReference>
<evidence type="ECO:0000256" key="2">
    <source>
        <dbReference type="ARBA" id="ARBA00004430"/>
    </source>
</evidence>
<dbReference type="InterPro" id="IPR001611">
    <property type="entry name" value="Leu-rich_rpt"/>
</dbReference>
<accession>A0ABP1FZC8</accession>
<comment type="subcellular location">
    <subcellularLocation>
        <location evidence="2">Cytoplasm</location>
        <location evidence="2">Cytoskeleton</location>
        <location evidence="2">Cilium axoneme</location>
    </subcellularLocation>
    <subcellularLocation>
        <location evidence="1">Nucleus</location>
    </subcellularLocation>
</comment>
<keyword evidence="5" id="KW-0539">Nucleus</keyword>
<evidence type="ECO:0000256" key="3">
    <source>
        <dbReference type="ARBA" id="ARBA00022614"/>
    </source>
</evidence>
<reference evidence="7 8" key="1">
    <citation type="submission" date="2024-06" db="EMBL/GenBank/DDBJ databases">
        <authorList>
            <person name="Kraege A."/>
            <person name="Thomma B."/>
        </authorList>
    </citation>
    <scope>NUCLEOTIDE SEQUENCE [LARGE SCALE GENOMIC DNA]</scope>
</reference>
<evidence type="ECO:0000313" key="8">
    <source>
        <dbReference type="Proteomes" id="UP001497392"/>
    </source>
</evidence>
<sequence>MNCVKEYEIDLRGSKINSIENLGATQNQFDSMDLSDNNVIILEGFPKLPRLKTLILNNNRITRISKHLEESIPNLTQLVLTNNKLKNLAELDPLATLPRLESLSLLDNEVTKVKHYRLYVIQRCKHLRVLDFRRVKQKEREEAQRLFDANPEALTADRTFEPGEGLVEAEGPAEDEEMAAVPEPTVRKGPTPEQITAIKAAIANAATLDEVAQLEDALRTGHMPSQLAEAANGTTAMDET</sequence>
<dbReference type="EMBL" id="CAXHTA020000008">
    <property type="protein sequence ID" value="CAL5223462.1"/>
    <property type="molecule type" value="Genomic_DNA"/>
</dbReference>
<comment type="similarity">
    <text evidence="6">Belongs to the U2 small nuclear ribonucleoprotein A family.</text>
</comment>
<keyword evidence="4" id="KW-0677">Repeat</keyword>
<evidence type="ECO:0000256" key="6">
    <source>
        <dbReference type="ARBA" id="ARBA00024196"/>
    </source>
</evidence>
<evidence type="ECO:0000313" key="7">
    <source>
        <dbReference type="EMBL" id="CAL5223462.1"/>
    </source>
</evidence>
<dbReference type="Proteomes" id="UP001497392">
    <property type="component" value="Unassembled WGS sequence"/>
</dbReference>
<dbReference type="Gene3D" id="3.80.10.10">
    <property type="entry name" value="Ribonuclease Inhibitor"/>
    <property type="match status" value="1"/>
</dbReference>
<gene>
    <name evidence="7" type="primary">g5981</name>
    <name evidence="7" type="ORF">VP750_LOCUS5121</name>
</gene>
<keyword evidence="3" id="KW-0433">Leucine-rich repeat</keyword>
<protein>
    <submittedName>
        <fullName evidence="7">G5981 protein</fullName>
    </submittedName>
</protein>
<keyword evidence="8" id="KW-1185">Reference proteome</keyword>
<evidence type="ECO:0000256" key="5">
    <source>
        <dbReference type="ARBA" id="ARBA00023242"/>
    </source>
</evidence>
<organism evidence="7 8">
    <name type="scientific">Coccomyxa viridis</name>
    <dbReference type="NCBI Taxonomy" id="1274662"/>
    <lineage>
        <taxon>Eukaryota</taxon>
        <taxon>Viridiplantae</taxon>
        <taxon>Chlorophyta</taxon>
        <taxon>core chlorophytes</taxon>
        <taxon>Trebouxiophyceae</taxon>
        <taxon>Trebouxiophyceae incertae sedis</taxon>
        <taxon>Coccomyxaceae</taxon>
        <taxon>Coccomyxa</taxon>
    </lineage>
</organism>
<comment type="caution">
    <text evidence="7">The sequence shown here is derived from an EMBL/GenBank/DDBJ whole genome shotgun (WGS) entry which is preliminary data.</text>
</comment>
<evidence type="ECO:0000256" key="1">
    <source>
        <dbReference type="ARBA" id="ARBA00004123"/>
    </source>
</evidence>
<dbReference type="InterPro" id="IPR044640">
    <property type="entry name" value="RU2A"/>
</dbReference>